<dbReference type="SUPFAM" id="SSF69118">
    <property type="entry name" value="AhpD-like"/>
    <property type="match status" value="1"/>
</dbReference>
<proteinExistence type="predicted"/>
<accession>A0A382VTK8</accession>
<feature type="region of interest" description="Disordered" evidence="1">
    <location>
        <begin position="1"/>
        <end position="21"/>
    </location>
</feature>
<dbReference type="AlphaFoldDB" id="A0A382VTK8"/>
<dbReference type="InterPro" id="IPR029032">
    <property type="entry name" value="AhpD-like"/>
</dbReference>
<evidence type="ECO:0008006" key="3">
    <source>
        <dbReference type="Google" id="ProtNLM"/>
    </source>
</evidence>
<organism evidence="2">
    <name type="scientific">marine metagenome</name>
    <dbReference type="NCBI Taxonomy" id="408172"/>
    <lineage>
        <taxon>unclassified sequences</taxon>
        <taxon>metagenomes</taxon>
        <taxon>ecological metagenomes</taxon>
    </lineage>
</organism>
<dbReference type="Gene3D" id="1.20.1290.10">
    <property type="entry name" value="AhpD-like"/>
    <property type="match status" value="1"/>
</dbReference>
<sequence>MSTKPRVSSAIPEQTPHFGSAMAHQPGLAEAFGKLYAMFWGSNELDHRTKEITRMRNARVTDCGF</sequence>
<evidence type="ECO:0000256" key="1">
    <source>
        <dbReference type="SAM" id="MobiDB-lite"/>
    </source>
</evidence>
<reference evidence="2" key="1">
    <citation type="submission" date="2018-05" db="EMBL/GenBank/DDBJ databases">
        <authorList>
            <person name="Lanie J.A."/>
            <person name="Ng W.-L."/>
            <person name="Kazmierczak K.M."/>
            <person name="Andrzejewski T.M."/>
            <person name="Davidsen T.M."/>
            <person name="Wayne K.J."/>
            <person name="Tettelin H."/>
            <person name="Glass J.I."/>
            <person name="Rusch D."/>
            <person name="Podicherti R."/>
            <person name="Tsui H.-C.T."/>
            <person name="Winkler M.E."/>
        </authorList>
    </citation>
    <scope>NUCLEOTIDE SEQUENCE</scope>
</reference>
<protein>
    <recommendedName>
        <fullName evidence="3">Carboxymuconolactone decarboxylase-like domain-containing protein</fullName>
    </recommendedName>
</protein>
<name>A0A382VTK8_9ZZZZ</name>
<gene>
    <name evidence="2" type="ORF">METZ01_LOCUS402713</name>
</gene>
<dbReference type="EMBL" id="UINC01154522">
    <property type="protein sequence ID" value="SVD49859.1"/>
    <property type="molecule type" value="Genomic_DNA"/>
</dbReference>
<evidence type="ECO:0000313" key="2">
    <source>
        <dbReference type="EMBL" id="SVD49859.1"/>
    </source>
</evidence>